<evidence type="ECO:0000256" key="3">
    <source>
        <dbReference type="ARBA" id="ARBA00022747"/>
    </source>
</evidence>
<dbReference type="Gene3D" id="3.40.50.150">
    <property type="entry name" value="Vaccinia Virus protein VP39"/>
    <property type="match status" value="1"/>
</dbReference>
<comment type="caution">
    <text evidence="4">The sequence shown here is derived from an EMBL/GenBank/DDBJ whole genome shotgun (WGS) entry which is preliminary data.</text>
</comment>
<accession>A0A7C3VSP1</accession>
<proteinExistence type="predicted"/>
<evidence type="ECO:0000313" key="4">
    <source>
        <dbReference type="EMBL" id="HGG03550.1"/>
    </source>
</evidence>
<evidence type="ECO:0000256" key="1">
    <source>
        <dbReference type="ARBA" id="ARBA00022603"/>
    </source>
</evidence>
<keyword evidence="2 4" id="KW-0808">Transferase</keyword>
<dbReference type="GO" id="GO:0008168">
    <property type="term" value="F:methyltransferase activity"/>
    <property type="evidence" value="ECO:0007669"/>
    <property type="project" value="UniProtKB-KW"/>
</dbReference>
<dbReference type="InterPro" id="IPR029063">
    <property type="entry name" value="SAM-dependent_MTases_sf"/>
</dbReference>
<protein>
    <submittedName>
        <fullName evidence="4">DNA cytosine methyltransferase</fullName>
    </submittedName>
</protein>
<keyword evidence="1 4" id="KW-0489">Methyltransferase</keyword>
<keyword evidence="3" id="KW-0680">Restriction system</keyword>
<name>A0A7C3VSP1_9CYAN</name>
<dbReference type="InterPro" id="IPR001525">
    <property type="entry name" value="C5_MeTfrase"/>
</dbReference>
<dbReference type="GO" id="GO:0009307">
    <property type="term" value="P:DNA restriction-modification system"/>
    <property type="evidence" value="ECO:0007669"/>
    <property type="project" value="UniProtKB-KW"/>
</dbReference>
<dbReference type="SUPFAM" id="SSF53335">
    <property type="entry name" value="S-adenosyl-L-methionine-dependent methyltransferases"/>
    <property type="match status" value="1"/>
</dbReference>
<dbReference type="AlphaFoldDB" id="A0A7C3VSP1"/>
<organism evidence="4">
    <name type="scientific">Planktothricoides sp. SpSt-374</name>
    <dbReference type="NCBI Taxonomy" id="2282167"/>
    <lineage>
        <taxon>Bacteria</taxon>
        <taxon>Bacillati</taxon>
        <taxon>Cyanobacteriota</taxon>
        <taxon>Cyanophyceae</taxon>
        <taxon>Oscillatoriophycideae</taxon>
        <taxon>Oscillatoriales</taxon>
        <taxon>Oscillatoriaceae</taxon>
        <taxon>Planktothricoides</taxon>
    </lineage>
</organism>
<dbReference type="Pfam" id="PF00145">
    <property type="entry name" value="DNA_methylase"/>
    <property type="match status" value="1"/>
</dbReference>
<dbReference type="GO" id="GO:0032259">
    <property type="term" value="P:methylation"/>
    <property type="evidence" value="ECO:0007669"/>
    <property type="project" value="UniProtKB-KW"/>
</dbReference>
<sequence length="66" mass="7084">MIPIVAPPKAIALSTSPQFRLIDLFAGAGGFTLGFTAPGSFQPVWAVDNNQYAVATYKLAILRLLY</sequence>
<dbReference type="EMBL" id="DSPX01000247">
    <property type="protein sequence ID" value="HGG03550.1"/>
    <property type="molecule type" value="Genomic_DNA"/>
</dbReference>
<reference evidence="4" key="1">
    <citation type="journal article" date="2020" name="mSystems">
        <title>Genome- and Community-Level Interaction Insights into Carbon Utilization and Element Cycling Functions of Hydrothermarchaeota in Hydrothermal Sediment.</title>
        <authorList>
            <person name="Zhou Z."/>
            <person name="Liu Y."/>
            <person name="Xu W."/>
            <person name="Pan J."/>
            <person name="Luo Z.H."/>
            <person name="Li M."/>
        </authorList>
    </citation>
    <scope>NUCLEOTIDE SEQUENCE [LARGE SCALE GENOMIC DNA]</scope>
    <source>
        <strain evidence="4">SpSt-374</strain>
    </source>
</reference>
<gene>
    <name evidence="4" type="ORF">ENR15_23645</name>
</gene>
<evidence type="ECO:0000256" key="2">
    <source>
        <dbReference type="ARBA" id="ARBA00022679"/>
    </source>
</evidence>